<dbReference type="InParanoid" id="A0A0C3PLZ4"/>
<dbReference type="HOGENOM" id="CLU_2455606_0_0_1"/>
<sequence length="89" mass="9720">MLALVGSGQHYPSICAPCTGDSCWSVGFANRWKPLNTYYNTGDLNRKPAHTYPIRSTPNLAQLKVASSSHDKHTSRTCTVVHTLAACRS</sequence>
<accession>A0A0C3PLZ4</accession>
<evidence type="ECO:0000313" key="1">
    <source>
        <dbReference type="EMBL" id="KIO09791.1"/>
    </source>
</evidence>
<dbReference type="Proteomes" id="UP000054217">
    <property type="component" value="Unassembled WGS sequence"/>
</dbReference>
<keyword evidence="2" id="KW-1185">Reference proteome</keyword>
<name>A0A0C3PLZ4_PISTI</name>
<dbReference type="AlphaFoldDB" id="A0A0C3PLZ4"/>
<reference evidence="2" key="2">
    <citation type="submission" date="2015-01" db="EMBL/GenBank/DDBJ databases">
        <title>Evolutionary Origins and Diversification of the Mycorrhizal Mutualists.</title>
        <authorList>
            <consortium name="DOE Joint Genome Institute"/>
            <consortium name="Mycorrhizal Genomics Consortium"/>
            <person name="Kohler A."/>
            <person name="Kuo A."/>
            <person name="Nagy L.G."/>
            <person name="Floudas D."/>
            <person name="Copeland A."/>
            <person name="Barry K.W."/>
            <person name="Cichocki N."/>
            <person name="Veneault-Fourrey C."/>
            <person name="LaButti K."/>
            <person name="Lindquist E.A."/>
            <person name="Lipzen A."/>
            <person name="Lundell T."/>
            <person name="Morin E."/>
            <person name="Murat C."/>
            <person name="Riley R."/>
            <person name="Ohm R."/>
            <person name="Sun H."/>
            <person name="Tunlid A."/>
            <person name="Henrissat B."/>
            <person name="Grigoriev I.V."/>
            <person name="Hibbett D.S."/>
            <person name="Martin F."/>
        </authorList>
    </citation>
    <scope>NUCLEOTIDE SEQUENCE [LARGE SCALE GENOMIC DNA]</scope>
    <source>
        <strain evidence="2">Marx 270</strain>
    </source>
</reference>
<protein>
    <submittedName>
        <fullName evidence="1">Uncharacterized protein</fullName>
    </submittedName>
</protein>
<gene>
    <name evidence="1" type="ORF">M404DRAFT_290723</name>
</gene>
<dbReference type="EMBL" id="KN831954">
    <property type="protein sequence ID" value="KIO09791.1"/>
    <property type="molecule type" value="Genomic_DNA"/>
</dbReference>
<reference evidence="1 2" key="1">
    <citation type="submission" date="2014-04" db="EMBL/GenBank/DDBJ databases">
        <authorList>
            <consortium name="DOE Joint Genome Institute"/>
            <person name="Kuo A."/>
            <person name="Kohler A."/>
            <person name="Costa M.D."/>
            <person name="Nagy L.G."/>
            <person name="Floudas D."/>
            <person name="Copeland A."/>
            <person name="Barry K.W."/>
            <person name="Cichocki N."/>
            <person name="Veneault-Fourrey C."/>
            <person name="LaButti K."/>
            <person name="Lindquist E.A."/>
            <person name="Lipzen A."/>
            <person name="Lundell T."/>
            <person name="Morin E."/>
            <person name="Murat C."/>
            <person name="Sun H."/>
            <person name="Tunlid A."/>
            <person name="Henrissat B."/>
            <person name="Grigoriev I.V."/>
            <person name="Hibbett D.S."/>
            <person name="Martin F."/>
            <person name="Nordberg H.P."/>
            <person name="Cantor M.N."/>
            <person name="Hua S.X."/>
        </authorList>
    </citation>
    <scope>NUCLEOTIDE SEQUENCE [LARGE SCALE GENOMIC DNA]</scope>
    <source>
        <strain evidence="1 2">Marx 270</strain>
    </source>
</reference>
<evidence type="ECO:0000313" key="2">
    <source>
        <dbReference type="Proteomes" id="UP000054217"/>
    </source>
</evidence>
<organism evidence="1 2">
    <name type="scientific">Pisolithus tinctorius Marx 270</name>
    <dbReference type="NCBI Taxonomy" id="870435"/>
    <lineage>
        <taxon>Eukaryota</taxon>
        <taxon>Fungi</taxon>
        <taxon>Dikarya</taxon>
        <taxon>Basidiomycota</taxon>
        <taxon>Agaricomycotina</taxon>
        <taxon>Agaricomycetes</taxon>
        <taxon>Agaricomycetidae</taxon>
        <taxon>Boletales</taxon>
        <taxon>Sclerodermatineae</taxon>
        <taxon>Pisolithaceae</taxon>
        <taxon>Pisolithus</taxon>
    </lineage>
</organism>
<proteinExistence type="predicted"/>